<dbReference type="InterPro" id="IPR000873">
    <property type="entry name" value="AMP-dep_synth/lig_dom"/>
</dbReference>
<gene>
    <name evidence="6" type="ORF">KDW_58600</name>
</gene>
<dbReference type="GO" id="GO:0008610">
    <property type="term" value="P:lipid biosynthetic process"/>
    <property type="evidence" value="ECO:0007669"/>
    <property type="project" value="UniProtKB-ARBA"/>
</dbReference>
<dbReference type="Gene3D" id="3.40.50.980">
    <property type="match status" value="1"/>
</dbReference>
<dbReference type="InterPro" id="IPR023213">
    <property type="entry name" value="CAT-like_dom_sf"/>
</dbReference>
<dbReference type="FunFam" id="2.30.38.10:FF:000001">
    <property type="entry name" value="Non-ribosomal peptide synthetase PvdI"/>
    <property type="match status" value="1"/>
</dbReference>
<evidence type="ECO:0000256" key="2">
    <source>
        <dbReference type="ARBA" id="ARBA00006432"/>
    </source>
</evidence>
<dbReference type="InterPro" id="IPR036736">
    <property type="entry name" value="ACP-like_sf"/>
</dbReference>
<dbReference type="Gene3D" id="3.30.300.30">
    <property type="match status" value="1"/>
</dbReference>
<dbReference type="PANTHER" id="PTHR45527:SF14">
    <property type="entry name" value="PLIPASTATIN SYNTHASE SUBUNIT B"/>
    <property type="match status" value="1"/>
</dbReference>
<dbReference type="Proteomes" id="UP000326912">
    <property type="component" value="Unassembled WGS sequence"/>
</dbReference>
<dbReference type="Pfam" id="PF13193">
    <property type="entry name" value="AMP-binding_C"/>
    <property type="match status" value="1"/>
</dbReference>
<feature type="domain" description="Carrier" evidence="5">
    <location>
        <begin position="315"/>
        <end position="389"/>
    </location>
</feature>
<dbReference type="InterPro" id="IPR006162">
    <property type="entry name" value="Ppantetheine_attach_site"/>
</dbReference>
<dbReference type="PROSITE" id="PS50075">
    <property type="entry name" value="CARRIER"/>
    <property type="match status" value="1"/>
</dbReference>
<evidence type="ECO:0000256" key="3">
    <source>
        <dbReference type="ARBA" id="ARBA00022450"/>
    </source>
</evidence>
<keyword evidence="7" id="KW-1185">Reference proteome</keyword>
<dbReference type="SUPFAM" id="SSF56801">
    <property type="entry name" value="Acetyl-CoA synthetase-like"/>
    <property type="match status" value="1"/>
</dbReference>
<dbReference type="GO" id="GO:0003824">
    <property type="term" value="F:catalytic activity"/>
    <property type="evidence" value="ECO:0007669"/>
    <property type="project" value="InterPro"/>
</dbReference>
<name>A0A5J4KPS0_9CHLR</name>
<evidence type="ECO:0000313" key="6">
    <source>
        <dbReference type="EMBL" id="GER91698.1"/>
    </source>
</evidence>
<reference evidence="6 7" key="1">
    <citation type="submission" date="2019-10" db="EMBL/GenBank/DDBJ databases">
        <title>Dictyobacter vulcani sp. nov., within the class Ktedonobacteria, isolated from soil of volcanic Mt. Zao.</title>
        <authorList>
            <person name="Zheng Y."/>
            <person name="Wang C.M."/>
            <person name="Sakai Y."/>
            <person name="Abe K."/>
            <person name="Yokota A."/>
            <person name="Yabe S."/>
        </authorList>
    </citation>
    <scope>NUCLEOTIDE SEQUENCE [LARGE SCALE GENOMIC DNA]</scope>
    <source>
        <strain evidence="6 7">W12</strain>
    </source>
</reference>
<dbReference type="FunFam" id="1.10.1200.10:FF:000005">
    <property type="entry name" value="Nonribosomal peptide synthetase 1"/>
    <property type="match status" value="1"/>
</dbReference>
<evidence type="ECO:0000313" key="7">
    <source>
        <dbReference type="Proteomes" id="UP000326912"/>
    </source>
</evidence>
<dbReference type="GO" id="GO:0031177">
    <property type="term" value="F:phosphopantetheine binding"/>
    <property type="evidence" value="ECO:0007669"/>
    <property type="project" value="TreeGrafter"/>
</dbReference>
<dbReference type="InterPro" id="IPR009081">
    <property type="entry name" value="PP-bd_ACP"/>
</dbReference>
<dbReference type="InterPro" id="IPR045851">
    <property type="entry name" value="AMP-bd_C_sf"/>
</dbReference>
<keyword evidence="3" id="KW-0596">Phosphopantetheine</keyword>
<comment type="similarity">
    <text evidence="2">Belongs to the ATP-dependent AMP-binding enzyme family.</text>
</comment>
<dbReference type="Pfam" id="PF00501">
    <property type="entry name" value="AMP-binding"/>
    <property type="match status" value="1"/>
</dbReference>
<dbReference type="GO" id="GO:0005829">
    <property type="term" value="C:cytosol"/>
    <property type="evidence" value="ECO:0007669"/>
    <property type="project" value="TreeGrafter"/>
</dbReference>
<protein>
    <recommendedName>
        <fullName evidence="5">Carrier domain-containing protein</fullName>
    </recommendedName>
</protein>
<dbReference type="Pfam" id="PF00550">
    <property type="entry name" value="PP-binding"/>
    <property type="match status" value="1"/>
</dbReference>
<dbReference type="SUPFAM" id="SSF52777">
    <property type="entry name" value="CoA-dependent acyltransferases"/>
    <property type="match status" value="2"/>
</dbReference>
<dbReference type="InterPro" id="IPR025110">
    <property type="entry name" value="AMP-bd_C"/>
</dbReference>
<dbReference type="AlphaFoldDB" id="A0A5J4KPS0"/>
<comment type="caution">
    <text evidence="6">The sequence shown here is derived from an EMBL/GenBank/DDBJ whole genome shotgun (WGS) entry which is preliminary data.</text>
</comment>
<proteinExistence type="inferred from homology"/>
<dbReference type="Gene3D" id="3.30.559.10">
    <property type="entry name" value="Chloramphenicol acetyltransferase-like domain"/>
    <property type="match status" value="1"/>
</dbReference>
<dbReference type="PANTHER" id="PTHR45527">
    <property type="entry name" value="NONRIBOSOMAL PEPTIDE SYNTHETASE"/>
    <property type="match status" value="1"/>
</dbReference>
<dbReference type="GO" id="GO:0044550">
    <property type="term" value="P:secondary metabolite biosynthetic process"/>
    <property type="evidence" value="ECO:0007669"/>
    <property type="project" value="TreeGrafter"/>
</dbReference>
<organism evidence="6 7">
    <name type="scientific">Dictyobacter vulcani</name>
    <dbReference type="NCBI Taxonomy" id="2607529"/>
    <lineage>
        <taxon>Bacteria</taxon>
        <taxon>Bacillati</taxon>
        <taxon>Chloroflexota</taxon>
        <taxon>Ktedonobacteria</taxon>
        <taxon>Ktedonobacterales</taxon>
        <taxon>Dictyobacteraceae</taxon>
        <taxon>Dictyobacter</taxon>
    </lineage>
</organism>
<dbReference type="EMBL" id="BKZW01000004">
    <property type="protein sequence ID" value="GER91698.1"/>
    <property type="molecule type" value="Genomic_DNA"/>
</dbReference>
<dbReference type="FunFam" id="3.30.300.30:FF:000010">
    <property type="entry name" value="Enterobactin synthetase component F"/>
    <property type="match status" value="1"/>
</dbReference>
<dbReference type="InterPro" id="IPR001242">
    <property type="entry name" value="Condensation_dom"/>
</dbReference>
<accession>A0A5J4KPS0</accession>
<dbReference type="Pfam" id="PF00668">
    <property type="entry name" value="Condensation"/>
    <property type="match status" value="1"/>
</dbReference>
<dbReference type="Gene3D" id="2.30.38.10">
    <property type="entry name" value="Luciferase, Domain 3"/>
    <property type="match status" value="1"/>
</dbReference>
<dbReference type="Gene3D" id="3.30.559.30">
    <property type="entry name" value="Nonribosomal peptide synthetase, condensation domain"/>
    <property type="match status" value="1"/>
</dbReference>
<keyword evidence="4" id="KW-0597">Phosphoprotein</keyword>
<dbReference type="SUPFAM" id="SSF47336">
    <property type="entry name" value="ACP-like"/>
    <property type="match status" value="1"/>
</dbReference>
<dbReference type="GO" id="GO:0043041">
    <property type="term" value="P:amino acid activation for nonribosomal peptide biosynthetic process"/>
    <property type="evidence" value="ECO:0007669"/>
    <property type="project" value="TreeGrafter"/>
</dbReference>
<evidence type="ECO:0000259" key="5">
    <source>
        <dbReference type="PROSITE" id="PS50075"/>
    </source>
</evidence>
<sequence>MLHGGKLVVVSYETSRTPAAFYQLLLNEQVTVLNQTPSAFEQLQQVEAAFDSSSTEATLALRAVIFGGEALELSRLRPWLQRHGDEQPQLINMYGITETTVHVTYRRIRWEDVEQGRGSMIGRAIPDLQLYVLNNSLQPVPIGVAGQLYVGGAGLAAGYLNRADLTAQRFIQSPFTSEKQRLYQTGDLVRYLATGELEYLGRVDQQVKIRGFRIELGEIESQLLKLTGIQACTVQVFADAQGVRRLVGYLVQQEGSDWETGSLRRQLQADLPDYMLPSLFIFLNELPLTANGKLDRRALPEPESSLAQLELEYVAPRTPLEAQLAAIWSEVLQRDKIGVHANFFTLGGDSIRSIQIVAKAKEQELYFSLQELFQYQTIAALAAHLQTQKPQVIVQATVLPFGLLSEKDRQKLPADVEDAYPLALMQAGMVYHGQLNADNGMYHDITSYHLEAEFNAEYFQQAIQLLAAEHPVLRTSFDINSYSEFLQLVHKQVQVPFLIHDISAMTEMEQREELLRWIEEDKQQVLNLAEAPLIRVTIHLRGDKSFQFSLTCHHAILDGWSVASFVTEVFTVYLKLLQGQQDNLIEPVTHSYHDFVALERTQLAAADEHLYWQEKLANYSVTPLPVWSSTEPEEEDVPQFTLALDTETARQLRKLAQRLTVPSKSILLTAHLAVLTALSGQADIITGLVSNGRPETTDSERILGCS</sequence>
<comment type="cofactor">
    <cofactor evidence="1">
        <name>pantetheine 4'-phosphate</name>
        <dbReference type="ChEBI" id="CHEBI:47942"/>
    </cofactor>
</comment>
<dbReference type="Gene3D" id="1.10.1200.10">
    <property type="entry name" value="ACP-like"/>
    <property type="match status" value="1"/>
</dbReference>
<dbReference type="PROSITE" id="PS00012">
    <property type="entry name" value="PHOSPHOPANTETHEINE"/>
    <property type="match status" value="1"/>
</dbReference>
<evidence type="ECO:0000256" key="4">
    <source>
        <dbReference type="ARBA" id="ARBA00022553"/>
    </source>
</evidence>
<evidence type="ECO:0000256" key="1">
    <source>
        <dbReference type="ARBA" id="ARBA00001957"/>
    </source>
</evidence>